<gene>
    <name evidence="5" type="ORF">XAT740_LOCUS21288</name>
</gene>
<feature type="domain" description="Carrier" evidence="4">
    <location>
        <begin position="125"/>
        <end position="201"/>
    </location>
</feature>
<keyword evidence="3" id="KW-1133">Transmembrane helix</keyword>
<feature type="transmembrane region" description="Helical" evidence="3">
    <location>
        <begin position="234"/>
        <end position="255"/>
    </location>
</feature>
<evidence type="ECO:0000256" key="1">
    <source>
        <dbReference type="ARBA" id="ARBA00022450"/>
    </source>
</evidence>
<dbReference type="InterPro" id="IPR006162">
    <property type="entry name" value="Ppantetheine_attach_site"/>
</dbReference>
<protein>
    <recommendedName>
        <fullName evidence="4">Carrier domain-containing protein</fullName>
    </recommendedName>
</protein>
<dbReference type="EMBL" id="CAJNOR010001523">
    <property type="protein sequence ID" value="CAF1157356.1"/>
    <property type="molecule type" value="Genomic_DNA"/>
</dbReference>
<feature type="non-terminal residue" evidence="5">
    <location>
        <position position="1"/>
    </location>
</feature>
<dbReference type="Proteomes" id="UP000663828">
    <property type="component" value="Unassembled WGS sequence"/>
</dbReference>
<dbReference type="SUPFAM" id="SSF47336">
    <property type="entry name" value="ACP-like"/>
    <property type="match status" value="1"/>
</dbReference>
<dbReference type="PANTHER" id="PTHR45527">
    <property type="entry name" value="NONRIBOSOMAL PEPTIDE SYNTHETASE"/>
    <property type="match status" value="1"/>
</dbReference>
<dbReference type="PANTHER" id="PTHR45527:SF1">
    <property type="entry name" value="FATTY ACID SYNTHASE"/>
    <property type="match status" value="1"/>
</dbReference>
<accession>A0A814TAB4</accession>
<reference evidence="5" key="1">
    <citation type="submission" date="2021-02" db="EMBL/GenBank/DDBJ databases">
        <authorList>
            <person name="Nowell W R."/>
        </authorList>
    </citation>
    <scope>NUCLEOTIDE SEQUENCE</scope>
</reference>
<evidence type="ECO:0000256" key="3">
    <source>
        <dbReference type="SAM" id="Phobius"/>
    </source>
</evidence>
<keyword evidence="3" id="KW-0812">Transmembrane</keyword>
<dbReference type="InterPro" id="IPR025110">
    <property type="entry name" value="AMP-bd_C"/>
</dbReference>
<dbReference type="SUPFAM" id="SSF51161">
    <property type="entry name" value="Trimeric LpxA-like enzymes"/>
    <property type="match status" value="2"/>
</dbReference>
<dbReference type="PROSITE" id="PS50075">
    <property type="entry name" value="CARRIER"/>
    <property type="match status" value="1"/>
</dbReference>
<evidence type="ECO:0000256" key="2">
    <source>
        <dbReference type="ARBA" id="ARBA00022553"/>
    </source>
</evidence>
<dbReference type="Pfam" id="PF00550">
    <property type="entry name" value="PP-binding"/>
    <property type="match status" value="1"/>
</dbReference>
<keyword evidence="6" id="KW-1185">Reference proteome</keyword>
<organism evidence="5 6">
    <name type="scientific">Adineta ricciae</name>
    <name type="common">Rotifer</name>
    <dbReference type="NCBI Taxonomy" id="249248"/>
    <lineage>
        <taxon>Eukaryota</taxon>
        <taxon>Metazoa</taxon>
        <taxon>Spiralia</taxon>
        <taxon>Gnathifera</taxon>
        <taxon>Rotifera</taxon>
        <taxon>Eurotatoria</taxon>
        <taxon>Bdelloidea</taxon>
        <taxon>Adinetida</taxon>
        <taxon>Adinetidae</taxon>
        <taxon>Adineta</taxon>
    </lineage>
</organism>
<evidence type="ECO:0000313" key="5">
    <source>
        <dbReference type="EMBL" id="CAF1157356.1"/>
    </source>
</evidence>
<dbReference type="GO" id="GO:0043041">
    <property type="term" value="P:amino acid activation for nonribosomal peptide biosynthetic process"/>
    <property type="evidence" value="ECO:0007669"/>
    <property type="project" value="TreeGrafter"/>
</dbReference>
<proteinExistence type="predicted"/>
<dbReference type="Pfam" id="PF13193">
    <property type="entry name" value="AMP-binding_C"/>
    <property type="match status" value="1"/>
</dbReference>
<evidence type="ECO:0000259" key="4">
    <source>
        <dbReference type="PROSITE" id="PS50075"/>
    </source>
</evidence>
<dbReference type="InterPro" id="IPR045851">
    <property type="entry name" value="AMP-bd_C_sf"/>
</dbReference>
<sequence length="858" mass="98682">EIENVIMKISFNTASYLLNNPEIHNCVVMKVIHDLHEQEYLVAYVHVTIDDFEKHKNEIEKQIKVHCQQNLPSYMIPSFFIVMKEFPLNQNGKVDRKQLPKIDRALLIDGKLESDNKNINTKVSSPLEQVLWKIFVESFGIPVDTNKINTDISFSALGASSLHAMKALTLIRQRIYPQMDFRLLFANPTVRQLSNILEPLISSNIMDEKAKVESQNGNLVVKNELQQQRLKPSLSIETCSVVLLALIYISPVLGITQLHPFSSLIFNIMFYLITIPSLHLMQYILISRLLFPFGCQQEQNEYQLFSWTYYRRWFLQRLWFLNTSYLSILLGTSFYNLYLRLCGANIGQNTHVLTTLIDVPELIDIGDSVFIGKDVFLCNILYHQKTFQLTRIIINNNCTIDAESVLYGNVEVKDKVLMKSMSSVTGLVLSNSIIDGQNTSYGSSSCMSNLSNSHQLTKFKTRHTLYQFLCIVMVLLTHTLSIYCGYLSSFTFKDNIGVLFGSIIYLLLSMSMALVFFFILIGNIQSCTIYKMDTFGYLHKIWFRNLITNTFIHSFSILPKTYHHYLSAVISKNVEIGITMPDSFIGFPGSPNLIQIDDNVTVSCDYLLMPTEMTHEQECVVNKIHLTENVFLGSMVTIQQGALIEPNTTIGSLTRITALNNISTINNNHTFFLGIPGESIPLTSLSARTSNLQSFSKLPNYKYWFNIWKINTMFYFKYICSLLAPIILISICNKSIDLSSYTTIICNVIWNLFLFILFIFYCAITCLYDEKCRRFYQENNEYTYNFKRLPLMNVYHANVIDQFLSGTQWIVFLLRFMGAKIGNNLIVNDFFSITDPQLTEINDDVRIYSRAIIQASYF</sequence>
<feature type="transmembrane region" description="Helical" evidence="3">
    <location>
        <begin position="498"/>
        <end position="521"/>
    </location>
</feature>
<dbReference type="InterPro" id="IPR036736">
    <property type="entry name" value="ACP-like_sf"/>
</dbReference>
<dbReference type="SUPFAM" id="SSF56801">
    <property type="entry name" value="Acetyl-CoA synthetase-like"/>
    <property type="match status" value="1"/>
</dbReference>
<evidence type="ECO:0000313" key="6">
    <source>
        <dbReference type="Proteomes" id="UP000663828"/>
    </source>
</evidence>
<name>A0A814TAB4_ADIRI</name>
<dbReference type="InterPro" id="IPR009081">
    <property type="entry name" value="PP-bd_ACP"/>
</dbReference>
<dbReference type="GO" id="GO:0044550">
    <property type="term" value="P:secondary metabolite biosynthetic process"/>
    <property type="evidence" value="ECO:0007669"/>
    <property type="project" value="TreeGrafter"/>
</dbReference>
<feature type="transmembrane region" description="Helical" evidence="3">
    <location>
        <begin position="465"/>
        <end position="486"/>
    </location>
</feature>
<keyword evidence="1" id="KW-0596">Phosphopantetheine</keyword>
<dbReference type="PROSITE" id="PS00012">
    <property type="entry name" value="PHOSPHOPANTETHEINE"/>
    <property type="match status" value="1"/>
</dbReference>
<keyword evidence="3" id="KW-0472">Membrane</keyword>
<feature type="transmembrane region" description="Helical" evidence="3">
    <location>
        <begin position="715"/>
        <end position="736"/>
    </location>
</feature>
<dbReference type="GO" id="GO:0031177">
    <property type="term" value="F:phosphopantetheine binding"/>
    <property type="evidence" value="ECO:0007669"/>
    <property type="project" value="TreeGrafter"/>
</dbReference>
<dbReference type="Gene3D" id="1.10.1200.10">
    <property type="entry name" value="ACP-like"/>
    <property type="match status" value="1"/>
</dbReference>
<comment type="caution">
    <text evidence="5">The sequence shown here is derived from an EMBL/GenBank/DDBJ whole genome shotgun (WGS) entry which is preliminary data.</text>
</comment>
<dbReference type="Gene3D" id="3.30.300.30">
    <property type="match status" value="1"/>
</dbReference>
<dbReference type="GO" id="GO:0005737">
    <property type="term" value="C:cytoplasm"/>
    <property type="evidence" value="ECO:0007669"/>
    <property type="project" value="TreeGrafter"/>
</dbReference>
<dbReference type="InterPro" id="IPR011004">
    <property type="entry name" value="Trimer_LpxA-like_sf"/>
</dbReference>
<keyword evidence="2" id="KW-0597">Phosphoprotein</keyword>
<dbReference type="Gene3D" id="2.160.10.10">
    <property type="entry name" value="Hexapeptide repeat proteins"/>
    <property type="match status" value="2"/>
</dbReference>
<feature type="transmembrane region" description="Helical" evidence="3">
    <location>
        <begin position="261"/>
        <end position="281"/>
    </location>
</feature>
<feature type="transmembrane region" description="Helical" evidence="3">
    <location>
        <begin position="318"/>
        <end position="338"/>
    </location>
</feature>
<dbReference type="AlphaFoldDB" id="A0A814TAB4"/>
<feature type="transmembrane region" description="Helical" evidence="3">
    <location>
        <begin position="748"/>
        <end position="768"/>
    </location>
</feature>